<dbReference type="InterPro" id="IPR036249">
    <property type="entry name" value="Thioredoxin-like_sf"/>
</dbReference>
<dbReference type="SUPFAM" id="SSF52833">
    <property type="entry name" value="Thioredoxin-like"/>
    <property type="match status" value="1"/>
</dbReference>
<dbReference type="PROSITE" id="PS00194">
    <property type="entry name" value="THIOREDOXIN_1"/>
    <property type="match status" value="1"/>
</dbReference>
<evidence type="ECO:0000313" key="2">
    <source>
        <dbReference type="EMBL" id="CAK0879508.1"/>
    </source>
</evidence>
<dbReference type="Pfam" id="PF00085">
    <property type="entry name" value="Thioredoxin"/>
    <property type="match status" value="1"/>
</dbReference>
<gene>
    <name evidence="2" type="ORF">PCOR1329_LOCUS62917</name>
</gene>
<dbReference type="PROSITE" id="PS51352">
    <property type="entry name" value="THIOREDOXIN_2"/>
    <property type="match status" value="1"/>
</dbReference>
<protein>
    <recommendedName>
        <fullName evidence="1">Thioredoxin domain-containing protein</fullName>
    </recommendedName>
</protein>
<proteinExistence type="predicted"/>
<feature type="domain" description="Thioredoxin" evidence="1">
    <location>
        <begin position="300"/>
        <end position="444"/>
    </location>
</feature>
<accession>A0ABN9W4E9</accession>
<dbReference type="CDD" id="cd02961">
    <property type="entry name" value="PDI_a_family"/>
    <property type="match status" value="1"/>
</dbReference>
<dbReference type="Gene3D" id="3.40.30.10">
    <property type="entry name" value="Glutaredoxin"/>
    <property type="match status" value="1"/>
</dbReference>
<comment type="caution">
    <text evidence="2">The sequence shown here is derived from an EMBL/GenBank/DDBJ whole genome shotgun (WGS) entry which is preliminary data.</text>
</comment>
<reference evidence="2" key="1">
    <citation type="submission" date="2023-10" db="EMBL/GenBank/DDBJ databases">
        <authorList>
            <person name="Chen Y."/>
            <person name="Shah S."/>
            <person name="Dougan E. K."/>
            <person name="Thang M."/>
            <person name="Chan C."/>
        </authorList>
    </citation>
    <scope>NUCLEOTIDE SEQUENCE [LARGE SCALE GENOMIC DNA]</scope>
</reference>
<sequence length="597" mass="66470">MWSKALVKHAEMVFQSLSPNTPLPQIRAASNTTHARLIFNDSAAAKAILEESIRAGPRITLGSESVPLSLQWDRSPDKRVWGWMISQLWKKLEQHMASKGIQGQVGCRRGKGEVFIDIGGMGQLITIYTVLDGELSCPGLASGKAGPGIATWHDRTAAAAVLRFGSRWEAWARRPPAGASRPRPCGVDAYRTVSADLTRGTTLGGLLTVVAYAVIAVVLVAELRDVVRPDRSTRVVIDRDRDEAMRIEFNISLFDLPCKYLKLGAWDKYGKDRVISNGSFEYFPLGSTGDVVGSAYTAEEIALLEQADVAADLTDAEIAEVDADWSSSSDHFKHQDFWAAVTFHDFTLVNFYAEWCVHCRQFHPMWMEATRRISENLHFTDGSGRSSTVKFLKVNCVDFGEHCTAARIQSFPTLRLYKRDGTFEAFQQHRTIENIISFLTASVRKSHMITAQHHTIFREGCRVAGHIDVPRLPGAFHLQAEPFAAGLELNPALTNVSHMVNHLAFCSTERSCGVGWLRSVTGIPFNMKLHVMPMNAKAFTVQHFHEAPEHYMKAMSVKLKDEPVIYQVTHTSRTRRLANKSVVPKARHGGRCTTSRP</sequence>
<dbReference type="Proteomes" id="UP001189429">
    <property type="component" value="Unassembled WGS sequence"/>
</dbReference>
<evidence type="ECO:0000259" key="1">
    <source>
        <dbReference type="PROSITE" id="PS51352"/>
    </source>
</evidence>
<evidence type="ECO:0000313" key="3">
    <source>
        <dbReference type="Proteomes" id="UP001189429"/>
    </source>
</evidence>
<dbReference type="EMBL" id="CAUYUJ010017964">
    <property type="protein sequence ID" value="CAK0879508.1"/>
    <property type="molecule type" value="Genomic_DNA"/>
</dbReference>
<dbReference type="PANTHER" id="PTHR10984">
    <property type="entry name" value="ENDOPLASMIC RETICULUM-GOLGI INTERMEDIATE COMPARTMENT PROTEIN"/>
    <property type="match status" value="1"/>
</dbReference>
<dbReference type="InterPro" id="IPR045888">
    <property type="entry name" value="Erv"/>
</dbReference>
<name>A0ABN9W4E9_9DINO</name>
<dbReference type="Pfam" id="PF13850">
    <property type="entry name" value="ERGIC_N"/>
    <property type="match status" value="1"/>
</dbReference>
<dbReference type="PANTHER" id="PTHR10984:SF37">
    <property type="entry name" value="PROTEIN DISULFIDE-ISOMERASE 5-3"/>
    <property type="match status" value="1"/>
</dbReference>
<dbReference type="InterPro" id="IPR039542">
    <property type="entry name" value="Erv_N"/>
</dbReference>
<organism evidence="2 3">
    <name type="scientific">Prorocentrum cordatum</name>
    <dbReference type="NCBI Taxonomy" id="2364126"/>
    <lineage>
        <taxon>Eukaryota</taxon>
        <taxon>Sar</taxon>
        <taxon>Alveolata</taxon>
        <taxon>Dinophyceae</taxon>
        <taxon>Prorocentrales</taxon>
        <taxon>Prorocentraceae</taxon>
        <taxon>Prorocentrum</taxon>
    </lineage>
</organism>
<dbReference type="InterPro" id="IPR017937">
    <property type="entry name" value="Thioredoxin_CS"/>
</dbReference>
<keyword evidence="3" id="KW-1185">Reference proteome</keyword>
<dbReference type="InterPro" id="IPR013766">
    <property type="entry name" value="Thioredoxin_domain"/>
</dbReference>